<dbReference type="GO" id="GO:0016757">
    <property type="term" value="F:glycosyltransferase activity"/>
    <property type="evidence" value="ECO:0007669"/>
    <property type="project" value="InterPro"/>
</dbReference>
<dbReference type="InterPro" id="IPR001296">
    <property type="entry name" value="Glyco_trans_1"/>
</dbReference>
<dbReference type="Gene3D" id="3.40.50.2000">
    <property type="entry name" value="Glycogen Phosphorylase B"/>
    <property type="match status" value="1"/>
</dbReference>
<dbReference type="PANTHER" id="PTHR46656:SF3">
    <property type="entry name" value="PUTATIVE-RELATED"/>
    <property type="match status" value="1"/>
</dbReference>
<dbReference type="CDD" id="cd03801">
    <property type="entry name" value="GT4_PimA-like"/>
    <property type="match status" value="1"/>
</dbReference>
<dbReference type="Pfam" id="PF00534">
    <property type="entry name" value="Glycos_transf_1"/>
    <property type="match status" value="1"/>
</dbReference>
<dbReference type="RefSeq" id="WP_254034385.1">
    <property type="nucleotide sequence ID" value="NZ_LR882950.1"/>
</dbReference>
<proteinExistence type="predicted"/>
<dbReference type="PANTHER" id="PTHR46656">
    <property type="entry name" value="PUTATIVE-RELATED"/>
    <property type="match status" value="1"/>
</dbReference>
<feature type="domain" description="Glycosyl transferase family 1" evidence="1">
    <location>
        <begin position="158"/>
        <end position="288"/>
    </location>
</feature>
<organism evidence="2">
    <name type="scientific">Planktothrix agardhii</name>
    <name type="common">Oscillatoria agardhii</name>
    <dbReference type="NCBI Taxonomy" id="1160"/>
    <lineage>
        <taxon>Bacteria</taxon>
        <taxon>Bacillati</taxon>
        <taxon>Cyanobacteriota</taxon>
        <taxon>Cyanophyceae</taxon>
        <taxon>Oscillatoriophycideae</taxon>
        <taxon>Oscillatoriales</taxon>
        <taxon>Microcoleaceae</taxon>
        <taxon>Planktothrix</taxon>
    </lineage>
</organism>
<accession>A0A1J1JHZ4</accession>
<evidence type="ECO:0000259" key="1">
    <source>
        <dbReference type="Pfam" id="PF00534"/>
    </source>
</evidence>
<name>A0A1J1JHZ4_PLAAG</name>
<dbReference type="AlphaFoldDB" id="A0A1J1JHZ4"/>
<sequence>MLQDNFGINVAGHITGDFGLAEAVRSNINAMKAVGIPVALNNLSVVMGSHPDMTYTYFSDDNPYPINFVHTNPNFIYEGIYNGMFKNFGLDYLKNRYNIGFWAWELPKFPPEWEFAFEFFDEIWTPSQYVAEAIALVSPVPVIRIPHSIELPNPVLSRNALGLPKEKFIFLFIFDFVSSFERKNPFAVVESFKQAFDSSNQDVLLVLKFSNGHAHPQRREELEALIGDWPVQLIEGHLKREEVYALIKNCDCYVSLHRAEGFGLTMAEAMFYGKPVIATAYSSNMDFMNVSNSFMVKYELVTTVEDYGAYPKGSIWAEPDVDHAASFMRYVYEDNQAAKQVGARAAEDIRSLLSPHTVGLEIQNRLQLIMKWLQTPGYSSRLSKRIVELKSEINWWSSQSSAWRQTAEQVAREIKHLKSELPRY</sequence>
<evidence type="ECO:0000313" key="2">
    <source>
        <dbReference type="EMBL" id="CUM61120.1"/>
    </source>
</evidence>
<gene>
    <name evidence="2" type="ORF">PLAM_3154</name>
</gene>
<dbReference type="SUPFAM" id="SSF53756">
    <property type="entry name" value="UDP-Glycosyltransferase/glycogen phosphorylase"/>
    <property type="match status" value="1"/>
</dbReference>
<protein>
    <submittedName>
        <fullName evidence="2">Glycosyl transferase family 2</fullName>
    </submittedName>
</protein>
<reference evidence="2" key="1">
    <citation type="submission" date="2015-09" db="EMBL/GenBank/DDBJ databases">
        <authorList>
            <person name="Jackson K.R."/>
            <person name="Lunt B.L."/>
            <person name="Fisher J.N.B."/>
            <person name="Gardner A.V."/>
            <person name="Bailey M.E."/>
            <person name="Deus L.M."/>
            <person name="Earl A.S."/>
            <person name="Gibby P.D."/>
            <person name="Hartmann K.A."/>
            <person name="Liu J.E."/>
            <person name="Manci A.M."/>
            <person name="Nielsen D.A."/>
            <person name="Solomon M.B."/>
            <person name="Breakwell D.P."/>
            <person name="Burnett S.H."/>
            <person name="Grose J.H."/>
        </authorList>
    </citation>
    <scope>NUCLEOTIDE SEQUENCE</scope>
    <source>
        <strain evidence="2">7805</strain>
    </source>
</reference>
<keyword evidence="2" id="KW-0808">Transferase</keyword>
<dbReference type="EMBL" id="LO018304">
    <property type="protein sequence ID" value="CUM61120.1"/>
    <property type="molecule type" value="Genomic_DNA"/>
</dbReference>